<gene>
    <name evidence="1" type="ORF">SAMN05421811_104498</name>
</gene>
<dbReference type="Pfam" id="PF00756">
    <property type="entry name" value="Esterase"/>
    <property type="match status" value="1"/>
</dbReference>
<proteinExistence type="predicted"/>
<dbReference type="Gene3D" id="2.60.40.10">
    <property type="entry name" value="Immunoglobulins"/>
    <property type="match status" value="1"/>
</dbReference>
<dbReference type="GO" id="GO:0005975">
    <property type="term" value="P:carbohydrate metabolic process"/>
    <property type="evidence" value="ECO:0007669"/>
    <property type="project" value="UniProtKB-ARBA"/>
</dbReference>
<dbReference type="OrthoDB" id="9775130at2"/>
<dbReference type="STRING" id="568860.SAMN05421811_104498"/>
<dbReference type="InterPro" id="IPR050583">
    <property type="entry name" value="Mycobacterial_A85_antigen"/>
</dbReference>
<dbReference type="SUPFAM" id="SSF53474">
    <property type="entry name" value="alpha/beta-Hydrolases"/>
    <property type="match status" value="1"/>
</dbReference>
<dbReference type="Gene3D" id="3.40.50.1820">
    <property type="entry name" value="alpha/beta hydrolase"/>
    <property type="match status" value="1"/>
</dbReference>
<dbReference type="InterPro" id="IPR029058">
    <property type="entry name" value="AB_hydrolase_fold"/>
</dbReference>
<dbReference type="PANTHER" id="PTHR48098:SF3">
    <property type="entry name" value="IRON(III) ENTEROBACTIN ESTERASE"/>
    <property type="match status" value="1"/>
</dbReference>
<evidence type="ECO:0000313" key="2">
    <source>
        <dbReference type="Proteomes" id="UP000199361"/>
    </source>
</evidence>
<reference evidence="1 2" key="1">
    <citation type="submission" date="2016-10" db="EMBL/GenBank/DDBJ databases">
        <authorList>
            <person name="de Groot N.N."/>
        </authorList>
    </citation>
    <scope>NUCLEOTIDE SEQUENCE [LARGE SCALE GENOMIC DNA]</scope>
    <source>
        <strain evidence="1 2">CGMCC 4.5598</strain>
    </source>
</reference>
<protein>
    <submittedName>
        <fullName evidence="1">Enterochelin esterase</fullName>
    </submittedName>
</protein>
<dbReference type="InterPro" id="IPR000801">
    <property type="entry name" value="Esterase-like"/>
</dbReference>
<dbReference type="RefSeq" id="WP_091081565.1">
    <property type="nucleotide sequence ID" value="NZ_FOHX01000004.1"/>
</dbReference>
<keyword evidence="2" id="KW-1185">Reference proteome</keyword>
<name>A0A1I0HW08_9ACTN</name>
<organism evidence="1 2">
    <name type="scientific">Nonomuraea wenchangensis</name>
    <dbReference type="NCBI Taxonomy" id="568860"/>
    <lineage>
        <taxon>Bacteria</taxon>
        <taxon>Bacillati</taxon>
        <taxon>Actinomycetota</taxon>
        <taxon>Actinomycetes</taxon>
        <taxon>Streptosporangiales</taxon>
        <taxon>Streptosporangiaceae</taxon>
        <taxon>Nonomuraea</taxon>
    </lineage>
</organism>
<accession>A0A1I0HW08</accession>
<dbReference type="Proteomes" id="UP000199361">
    <property type="component" value="Unassembled WGS sequence"/>
</dbReference>
<dbReference type="AlphaFoldDB" id="A0A1I0HW08"/>
<sequence length="416" mass="45676">MPARPEPADLDALLAEGGPVLTESAADGQTEVTFVTTGDRAPLSLWIQGVRQALPQRMRRLGADGRGRQVWAYGARFPSDSTLTYCYVERDPLARLGPLRRARLAASAAARDELIETLLSRSFPDPAAPRRVPNVLGLLGRQKAPIPATVSDWVTPLALPGAPGQDWRHRPVRLGRLVTERPGTGPLSRPVTVYRPPRRGEAGDLPLVVVFDGEAFAWLAGELDEAIARGRMPAFLVAYVHNLSRRRRIEELSGDPGLVAALVSEIVPWLRARYDAAADPARVIVAGAGLGGLAAARLAHQRPDLFGAALVMSGSLWWEPRGRAGRPAGLDLLARLARERRHRWPVRLWMSYGTLEADVGDRRLTLLGAVERFARAARPHVDELTVREFPGGHDTPCWRPALRDGLRHLTARWRSF</sequence>
<dbReference type="InterPro" id="IPR013783">
    <property type="entry name" value="Ig-like_fold"/>
</dbReference>
<dbReference type="PANTHER" id="PTHR48098">
    <property type="entry name" value="ENTEROCHELIN ESTERASE-RELATED"/>
    <property type="match status" value="1"/>
</dbReference>
<dbReference type="EMBL" id="FOHX01000004">
    <property type="protein sequence ID" value="SET87476.1"/>
    <property type="molecule type" value="Genomic_DNA"/>
</dbReference>
<evidence type="ECO:0000313" key="1">
    <source>
        <dbReference type="EMBL" id="SET87476.1"/>
    </source>
</evidence>